<gene>
    <name evidence="5" type="ORF">OFUS_LOCUS23993</name>
</gene>
<dbReference type="Proteomes" id="UP000749559">
    <property type="component" value="Unassembled WGS sequence"/>
</dbReference>
<dbReference type="Pfam" id="PF00201">
    <property type="entry name" value="UDPGT"/>
    <property type="match status" value="1"/>
</dbReference>
<accession>A0A8J1TAW0</accession>
<dbReference type="OrthoDB" id="6106008at2759"/>
<evidence type="ECO:0000256" key="1">
    <source>
        <dbReference type="ARBA" id="ARBA00009995"/>
    </source>
</evidence>
<evidence type="ECO:0000256" key="3">
    <source>
        <dbReference type="ARBA" id="ARBA00022679"/>
    </source>
</evidence>
<evidence type="ECO:0000313" key="6">
    <source>
        <dbReference type="Proteomes" id="UP000749559"/>
    </source>
</evidence>
<dbReference type="InterPro" id="IPR050271">
    <property type="entry name" value="UDP-glycosyltransferase"/>
</dbReference>
<dbReference type="GO" id="GO:0008194">
    <property type="term" value="F:UDP-glycosyltransferase activity"/>
    <property type="evidence" value="ECO:0007669"/>
    <property type="project" value="InterPro"/>
</dbReference>
<organism evidence="5 6">
    <name type="scientific">Owenia fusiformis</name>
    <name type="common">Polychaete worm</name>
    <dbReference type="NCBI Taxonomy" id="6347"/>
    <lineage>
        <taxon>Eukaryota</taxon>
        <taxon>Metazoa</taxon>
        <taxon>Spiralia</taxon>
        <taxon>Lophotrochozoa</taxon>
        <taxon>Annelida</taxon>
        <taxon>Polychaeta</taxon>
        <taxon>Sedentaria</taxon>
        <taxon>Canalipalpata</taxon>
        <taxon>Sabellida</taxon>
        <taxon>Oweniida</taxon>
        <taxon>Oweniidae</taxon>
        <taxon>Owenia</taxon>
    </lineage>
</organism>
<keyword evidence="3 4" id="KW-0808">Transferase</keyword>
<dbReference type="Gene3D" id="3.40.50.2000">
    <property type="entry name" value="Glycogen Phosphorylase B"/>
    <property type="match status" value="2"/>
</dbReference>
<dbReference type="AlphaFoldDB" id="A0A8J1TAW0"/>
<evidence type="ECO:0000313" key="5">
    <source>
        <dbReference type="EMBL" id="CAH1800057.1"/>
    </source>
</evidence>
<keyword evidence="2 4" id="KW-0328">Glycosyltransferase</keyword>
<evidence type="ECO:0000256" key="2">
    <source>
        <dbReference type="ARBA" id="ARBA00022676"/>
    </source>
</evidence>
<dbReference type="SUPFAM" id="SSF53756">
    <property type="entry name" value="UDP-Glycosyltransferase/glycogen phosphorylase"/>
    <property type="match status" value="1"/>
</dbReference>
<dbReference type="EMBL" id="CAIIXF020000011">
    <property type="protein sequence ID" value="CAH1800057.1"/>
    <property type="molecule type" value="Genomic_DNA"/>
</dbReference>
<proteinExistence type="inferred from homology"/>
<evidence type="ECO:0000256" key="4">
    <source>
        <dbReference type="RuleBase" id="RU003718"/>
    </source>
</evidence>
<comment type="similarity">
    <text evidence="1 4">Belongs to the UDP-glycosyltransferase family.</text>
</comment>
<dbReference type="InterPro" id="IPR035595">
    <property type="entry name" value="UDP_glycos_trans_CS"/>
</dbReference>
<dbReference type="InterPro" id="IPR002213">
    <property type="entry name" value="UDP_glucos_trans"/>
</dbReference>
<protein>
    <submittedName>
        <fullName evidence="5">Uncharacterized protein</fullName>
    </submittedName>
</protein>
<dbReference type="PANTHER" id="PTHR48043">
    <property type="entry name" value="EG:EG0003.4 PROTEIN-RELATED"/>
    <property type="match status" value="1"/>
</dbReference>
<dbReference type="PROSITE" id="PS00375">
    <property type="entry name" value="UDPGT"/>
    <property type="match status" value="1"/>
</dbReference>
<dbReference type="FunFam" id="3.40.50.2000:FF:000021">
    <property type="entry name" value="UDP-glucuronosyltransferase"/>
    <property type="match status" value="1"/>
</dbReference>
<dbReference type="CDD" id="cd03784">
    <property type="entry name" value="GT1_Gtf-like"/>
    <property type="match status" value="1"/>
</dbReference>
<comment type="caution">
    <text evidence="5">The sequence shown here is derived from an EMBL/GenBank/DDBJ whole genome shotgun (WGS) entry which is preliminary data.</text>
</comment>
<keyword evidence="6" id="KW-1185">Reference proteome</keyword>
<dbReference type="PANTHER" id="PTHR48043:SF145">
    <property type="entry name" value="FI06409P-RELATED"/>
    <property type="match status" value="1"/>
</dbReference>
<reference evidence="5" key="1">
    <citation type="submission" date="2022-03" db="EMBL/GenBank/DDBJ databases">
        <authorList>
            <person name="Martin C."/>
        </authorList>
    </citation>
    <scope>NUCLEOTIDE SEQUENCE</scope>
</reference>
<sequence length="541" mass="62319">MTQLPTIISTFVSILVSTSWIPIVCPSSIVVYPFCTYTLNSHFMVFGNLARTLLENGHDVTFILPDDIQLLSDTEYIPRDVVIMSFPTPKRYHVNLSPDHGDMSPWKFMDIGAKVQYRFCASLLRTKVLNQIKSRNFDLFLTDESAWCSRLVWDYLDIPTVVVSTWGPVRDTDLARPYMPSFVPNIQTSFTDKMTFIERVWHYIINMRMDVAINGILDDFDNLKRKFKLNATLSMRDSFKRVSLVICQGDISAEFPRPTMPNVVMLSPLGIFQNEVLSAEINDFVEGATFGIVVVSFGTRFNNVGIDKAEAMARIFSSLKLRVIWKYEGANLTNASDNVMRVPWIPQNALLKHSKTKLFITHCGVNSFNQAIYYGVPVIAVPLDLDQFSHASKLVNRKRMGLQVNVNELKSEKFGNVVRRVLHNYRMYKTNAVTAMNLMKDQPLPINQSFLYWIEYVIRWHGAPHLRSEVANDMTFFQLYSLDVILFLVVIVIMGTASVLMVCKHLWLRRKRIPWALVMTCTTRSRCRRRILFQLSRKCKL</sequence>
<name>A0A8J1TAW0_OWEFU</name>